<dbReference type="InterPro" id="IPR010023">
    <property type="entry name" value="KdsC_fam"/>
</dbReference>
<dbReference type="EMBL" id="BMJC01000001">
    <property type="protein sequence ID" value="GGA90474.1"/>
    <property type="molecule type" value="Genomic_DNA"/>
</dbReference>
<organism evidence="8 9">
    <name type="scientific">Puia dinghuensis</name>
    <dbReference type="NCBI Taxonomy" id="1792502"/>
    <lineage>
        <taxon>Bacteria</taxon>
        <taxon>Pseudomonadati</taxon>
        <taxon>Bacteroidota</taxon>
        <taxon>Chitinophagia</taxon>
        <taxon>Chitinophagales</taxon>
        <taxon>Chitinophagaceae</taxon>
        <taxon>Puia</taxon>
    </lineage>
</organism>
<dbReference type="PANTHER" id="PTHR21485">
    <property type="entry name" value="HAD SUPERFAMILY MEMBERS CMAS AND KDSC"/>
    <property type="match status" value="1"/>
</dbReference>
<dbReference type="AlphaFoldDB" id="A0A8J2XSC2"/>
<proteinExistence type="inferred from homology"/>
<keyword evidence="6 7" id="KW-0460">Magnesium</keyword>
<keyword evidence="4 7" id="KW-0479">Metal-binding</keyword>
<protein>
    <submittedName>
        <fullName evidence="8">3-deoxy-D-manno-octulosonate 8-phosphate phosphatase</fullName>
    </submittedName>
</protein>
<gene>
    <name evidence="8" type="ORF">GCM10011511_12140</name>
</gene>
<dbReference type="Gene3D" id="3.40.50.1000">
    <property type="entry name" value="HAD superfamily/HAD-like"/>
    <property type="match status" value="1"/>
</dbReference>
<dbReference type="Pfam" id="PF00702">
    <property type="entry name" value="Hydrolase"/>
    <property type="match status" value="1"/>
</dbReference>
<dbReference type="InterPro" id="IPR050793">
    <property type="entry name" value="CMP-NeuNAc_synthase"/>
</dbReference>
<evidence type="ECO:0000256" key="1">
    <source>
        <dbReference type="ARBA" id="ARBA00001946"/>
    </source>
</evidence>
<evidence type="ECO:0000256" key="7">
    <source>
        <dbReference type="PIRSR" id="PIRSR006118-2"/>
    </source>
</evidence>
<dbReference type="SFLD" id="SFLDS00003">
    <property type="entry name" value="Haloacid_Dehalogenase"/>
    <property type="match status" value="1"/>
</dbReference>
<dbReference type="InterPro" id="IPR036412">
    <property type="entry name" value="HAD-like_sf"/>
</dbReference>
<sequence>MDVDIYKEKARRIKLLLTDVDGVLTDNGVYYGEGGEVLKRFSIRDGMGVERLRKQCGIDTGIVTGEMSPSVARRAEKLNITHLYLGVKDKRGRLTEIMAATGLSWEEIAFIGDDVNDLEVLERVGLSACPADAMAAVCGVVDYRCAVKGGYGAFREFAEWIIELLK</sequence>
<feature type="binding site" evidence="7">
    <location>
        <position position="113"/>
    </location>
    <ligand>
        <name>Mg(2+)</name>
        <dbReference type="ChEBI" id="CHEBI:18420"/>
    </ligand>
</feature>
<evidence type="ECO:0000256" key="2">
    <source>
        <dbReference type="ARBA" id="ARBA00005893"/>
    </source>
</evidence>
<name>A0A8J2XSC2_9BACT</name>
<evidence type="ECO:0000256" key="5">
    <source>
        <dbReference type="ARBA" id="ARBA00022801"/>
    </source>
</evidence>
<dbReference type="GO" id="GO:0016788">
    <property type="term" value="F:hydrolase activity, acting on ester bonds"/>
    <property type="evidence" value="ECO:0007669"/>
    <property type="project" value="InterPro"/>
</dbReference>
<keyword evidence="5" id="KW-0378">Hydrolase</keyword>
<evidence type="ECO:0000256" key="6">
    <source>
        <dbReference type="ARBA" id="ARBA00022842"/>
    </source>
</evidence>
<dbReference type="NCBIfam" id="TIGR01670">
    <property type="entry name" value="KdsC-phosphatas"/>
    <property type="match status" value="1"/>
</dbReference>
<comment type="subunit">
    <text evidence="3">Homotetramer.</text>
</comment>
<reference evidence="8" key="2">
    <citation type="submission" date="2020-09" db="EMBL/GenBank/DDBJ databases">
        <authorList>
            <person name="Sun Q."/>
            <person name="Zhou Y."/>
        </authorList>
    </citation>
    <scope>NUCLEOTIDE SEQUENCE</scope>
    <source>
        <strain evidence="8">CGMCC 1.15448</strain>
    </source>
</reference>
<accession>A0A8J2XSC2</accession>
<dbReference type="PANTHER" id="PTHR21485:SF3">
    <property type="entry name" value="N-ACYLNEURAMINATE CYTIDYLYLTRANSFERASE"/>
    <property type="match status" value="1"/>
</dbReference>
<keyword evidence="9" id="KW-1185">Reference proteome</keyword>
<evidence type="ECO:0000313" key="8">
    <source>
        <dbReference type="EMBL" id="GGA90474.1"/>
    </source>
</evidence>
<feature type="binding site" evidence="7">
    <location>
        <position position="21"/>
    </location>
    <ligand>
        <name>substrate</name>
    </ligand>
</feature>
<comment type="cofactor">
    <cofactor evidence="1 7">
        <name>Mg(2+)</name>
        <dbReference type="ChEBI" id="CHEBI:18420"/>
    </cofactor>
</comment>
<evidence type="ECO:0000256" key="4">
    <source>
        <dbReference type="ARBA" id="ARBA00022723"/>
    </source>
</evidence>
<dbReference type="SUPFAM" id="SSF56784">
    <property type="entry name" value="HAD-like"/>
    <property type="match status" value="1"/>
</dbReference>
<dbReference type="SFLD" id="SFLDG01138">
    <property type="entry name" value="C1.6.2:_Deoxy-d-mannose-octulo"/>
    <property type="match status" value="1"/>
</dbReference>
<dbReference type="Proteomes" id="UP000607559">
    <property type="component" value="Unassembled WGS sequence"/>
</dbReference>
<evidence type="ECO:0000256" key="3">
    <source>
        <dbReference type="ARBA" id="ARBA00011881"/>
    </source>
</evidence>
<dbReference type="SFLD" id="SFLDG01136">
    <property type="entry name" value="C1.6:_Phosphoserine_Phosphatas"/>
    <property type="match status" value="1"/>
</dbReference>
<dbReference type="FunFam" id="3.40.50.1000:FF:000029">
    <property type="entry name" value="3-deoxy-D-manno-octulosonate 8-phosphate phosphatase KdsC"/>
    <property type="match status" value="1"/>
</dbReference>
<dbReference type="InterPro" id="IPR023214">
    <property type="entry name" value="HAD_sf"/>
</dbReference>
<evidence type="ECO:0000313" key="9">
    <source>
        <dbReference type="Proteomes" id="UP000607559"/>
    </source>
</evidence>
<dbReference type="PIRSF" id="PIRSF006118">
    <property type="entry name" value="KDO8-P_Ptase"/>
    <property type="match status" value="1"/>
</dbReference>
<feature type="binding site" evidence="7">
    <location>
        <position position="19"/>
    </location>
    <ligand>
        <name>Mg(2+)</name>
        <dbReference type="ChEBI" id="CHEBI:18420"/>
    </ligand>
</feature>
<dbReference type="GO" id="GO:0008781">
    <property type="term" value="F:N-acylneuraminate cytidylyltransferase activity"/>
    <property type="evidence" value="ECO:0007669"/>
    <property type="project" value="TreeGrafter"/>
</dbReference>
<comment type="caution">
    <text evidence="8">The sequence shown here is derived from an EMBL/GenBank/DDBJ whole genome shotgun (WGS) entry which is preliminary data.</text>
</comment>
<comment type="similarity">
    <text evidence="2">Belongs to the KdsC family.</text>
</comment>
<dbReference type="CDD" id="cd01630">
    <property type="entry name" value="HAD_KDO-like"/>
    <property type="match status" value="1"/>
</dbReference>
<dbReference type="GO" id="GO:0046872">
    <property type="term" value="F:metal ion binding"/>
    <property type="evidence" value="ECO:0007669"/>
    <property type="project" value="UniProtKB-KW"/>
</dbReference>
<reference evidence="8" key="1">
    <citation type="journal article" date="2014" name="Int. J. Syst. Evol. Microbiol.">
        <title>Complete genome sequence of Corynebacterium casei LMG S-19264T (=DSM 44701T), isolated from a smear-ripened cheese.</title>
        <authorList>
            <consortium name="US DOE Joint Genome Institute (JGI-PGF)"/>
            <person name="Walter F."/>
            <person name="Albersmeier A."/>
            <person name="Kalinowski J."/>
            <person name="Ruckert C."/>
        </authorList>
    </citation>
    <scope>NUCLEOTIDE SEQUENCE</scope>
    <source>
        <strain evidence="8">CGMCC 1.15448</strain>
    </source>
</reference>